<keyword evidence="3 6" id="KW-0812">Transmembrane</keyword>
<evidence type="ECO:0000313" key="8">
    <source>
        <dbReference type="EMBL" id="TCJ20706.1"/>
    </source>
</evidence>
<keyword evidence="4 6" id="KW-1133">Transmembrane helix</keyword>
<name>A0A4R1BTU0_9ACTN</name>
<dbReference type="Pfam" id="PF03706">
    <property type="entry name" value="LPG_synthase_TM"/>
    <property type="match status" value="1"/>
</dbReference>
<dbReference type="PANTHER" id="PTHR37693">
    <property type="entry name" value="PHOSPHATIDYLGLYCEROL LYSYLTRANSFERASE"/>
    <property type="match status" value="1"/>
</dbReference>
<evidence type="ECO:0000256" key="1">
    <source>
        <dbReference type="ARBA" id="ARBA00004651"/>
    </source>
</evidence>
<protein>
    <submittedName>
        <fullName evidence="8">Flippase-like domain-containing protein</fullName>
    </submittedName>
</protein>
<dbReference type="OrthoDB" id="3190851at2"/>
<evidence type="ECO:0000256" key="5">
    <source>
        <dbReference type="ARBA" id="ARBA00023136"/>
    </source>
</evidence>
<keyword evidence="2" id="KW-1003">Cell membrane</keyword>
<dbReference type="InterPro" id="IPR022791">
    <property type="entry name" value="L-PG_synthase/AglD"/>
</dbReference>
<comment type="subcellular location">
    <subcellularLocation>
        <location evidence="1">Cell membrane</location>
        <topology evidence="1">Multi-pass membrane protein</topology>
    </subcellularLocation>
</comment>
<dbReference type="PANTHER" id="PTHR37693:SF1">
    <property type="entry name" value="INTEGRAL MEMBRANE PROTEIN"/>
    <property type="match status" value="1"/>
</dbReference>
<feature type="signal peptide" evidence="7">
    <location>
        <begin position="1"/>
        <end position="20"/>
    </location>
</feature>
<keyword evidence="7" id="KW-0732">Signal</keyword>
<evidence type="ECO:0000256" key="6">
    <source>
        <dbReference type="SAM" id="Phobius"/>
    </source>
</evidence>
<dbReference type="EMBL" id="SKBU01000001">
    <property type="protein sequence ID" value="TCJ20706.1"/>
    <property type="molecule type" value="Genomic_DNA"/>
</dbReference>
<feature type="transmembrane region" description="Helical" evidence="6">
    <location>
        <begin position="125"/>
        <end position="143"/>
    </location>
</feature>
<dbReference type="RefSeq" id="WP_132687117.1">
    <property type="nucleotide sequence ID" value="NZ_SKBU01000001.1"/>
</dbReference>
<evidence type="ECO:0000256" key="7">
    <source>
        <dbReference type="SAM" id="SignalP"/>
    </source>
</evidence>
<keyword evidence="9" id="KW-1185">Reference proteome</keyword>
<evidence type="ECO:0000313" key="9">
    <source>
        <dbReference type="Proteomes" id="UP000295244"/>
    </source>
</evidence>
<feature type="transmembrane region" description="Helical" evidence="6">
    <location>
        <begin position="44"/>
        <end position="63"/>
    </location>
</feature>
<evidence type="ECO:0000256" key="2">
    <source>
        <dbReference type="ARBA" id="ARBA00022475"/>
    </source>
</evidence>
<reference evidence="8 9" key="1">
    <citation type="submission" date="2019-03" db="EMBL/GenBank/DDBJ databases">
        <title>Whole genome sequence of a novel Rubrobacter taiwanensis strain, isolated from Yellowstone National Park.</title>
        <authorList>
            <person name="Freed S."/>
            <person name="Ramaley R.F."/>
            <person name="Kyndt J.A."/>
        </authorList>
    </citation>
    <scope>NUCLEOTIDE SEQUENCE [LARGE SCALE GENOMIC DNA]</scope>
    <source>
        <strain evidence="8 9">Yellowstone</strain>
    </source>
</reference>
<feature type="transmembrane region" description="Helical" evidence="6">
    <location>
        <begin position="149"/>
        <end position="168"/>
    </location>
</feature>
<evidence type="ECO:0000256" key="4">
    <source>
        <dbReference type="ARBA" id="ARBA00022989"/>
    </source>
</evidence>
<sequence>MRRPAFGLLLGVLLSLAALAAVGLRAGDGARMPGVNEWWPLALAVPAAGFGWLLHGLMLAVLVRPQLPDVRVRDMLRVHLGASFVGGVTPFGGAEVPYQIYMLRRLGLASGLGGAVMATKAMLNVSVIVFGGLLGLAFLSGLPPGELRTLLAAGGVVALVWLLIARLVRRPRRRRAARGGAVRRTVAGFVEDMKDGFVVLWRKEPRAVVLCAGLMVLYWAVYLTLGPLALMAAGWTGDWGPVITAQLLLYALLPLSPTPGGSGAAELGFAALVSPHVPGGYLLSGVLLWRGITYHLPLVLGAFLVGQEVGGGMRARG</sequence>
<organism evidence="8 9">
    <name type="scientific">Rubrobacter taiwanensis</name>
    <dbReference type="NCBI Taxonomy" id="185139"/>
    <lineage>
        <taxon>Bacteria</taxon>
        <taxon>Bacillati</taxon>
        <taxon>Actinomycetota</taxon>
        <taxon>Rubrobacteria</taxon>
        <taxon>Rubrobacterales</taxon>
        <taxon>Rubrobacteraceae</taxon>
        <taxon>Rubrobacter</taxon>
    </lineage>
</organism>
<dbReference type="AlphaFoldDB" id="A0A4R1BTU0"/>
<comment type="caution">
    <text evidence="8">The sequence shown here is derived from an EMBL/GenBank/DDBJ whole genome shotgun (WGS) entry which is preliminary data.</text>
</comment>
<gene>
    <name evidence="8" type="ORF">E0L93_00295</name>
</gene>
<feature type="transmembrane region" description="Helical" evidence="6">
    <location>
        <begin position="287"/>
        <end position="306"/>
    </location>
</feature>
<feature type="transmembrane region" description="Helical" evidence="6">
    <location>
        <begin position="207"/>
        <end position="230"/>
    </location>
</feature>
<dbReference type="Proteomes" id="UP000295244">
    <property type="component" value="Unassembled WGS sequence"/>
</dbReference>
<accession>A0A4R1BTU0</accession>
<dbReference type="GO" id="GO:0005886">
    <property type="term" value="C:plasma membrane"/>
    <property type="evidence" value="ECO:0007669"/>
    <property type="project" value="UniProtKB-SubCell"/>
</dbReference>
<keyword evidence="5 6" id="KW-0472">Membrane</keyword>
<proteinExistence type="predicted"/>
<evidence type="ECO:0000256" key="3">
    <source>
        <dbReference type="ARBA" id="ARBA00022692"/>
    </source>
</evidence>
<dbReference type="NCBIfam" id="TIGR00374">
    <property type="entry name" value="flippase-like domain"/>
    <property type="match status" value="1"/>
</dbReference>
<feature type="chain" id="PRO_5038960735" evidence="7">
    <location>
        <begin position="21"/>
        <end position="317"/>
    </location>
</feature>